<dbReference type="RefSeq" id="WP_255134031.1">
    <property type="nucleotide sequence ID" value="NZ_JANDBC010000001.1"/>
</dbReference>
<protein>
    <recommendedName>
        <fullName evidence="4">3-keto-disaccharide hydrolase domain-containing protein</fullName>
    </recommendedName>
</protein>
<comment type="caution">
    <text evidence="2">The sequence shown here is derived from an EMBL/GenBank/DDBJ whole genome shotgun (WGS) entry which is preliminary data.</text>
</comment>
<dbReference type="Proteomes" id="UP001139125">
    <property type="component" value="Unassembled WGS sequence"/>
</dbReference>
<dbReference type="AlphaFoldDB" id="A0A9X2RET1"/>
<organism evidence="2 3">
    <name type="scientific">Gracilimonas sediminicola</name>
    <dbReference type="NCBI Taxonomy" id="2952158"/>
    <lineage>
        <taxon>Bacteria</taxon>
        <taxon>Pseudomonadati</taxon>
        <taxon>Balneolota</taxon>
        <taxon>Balneolia</taxon>
        <taxon>Balneolales</taxon>
        <taxon>Balneolaceae</taxon>
        <taxon>Gracilimonas</taxon>
    </lineage>
</organism>
<feature type="signal peptide" evidence="1">
    <location>
        <begin position="1"/>
        <end position="20"/>
    </location>
</feature>
<reference evidence="2" key="1">
    <citation type="submission" date="2022-06" db="EMBL/GenBank/DDBJ databases">
        <title>Gracilimonas sp. CAU 1638 isolated from sea sediment.</title>
        <authorList>
            <person name="Kim W."/>
        </authorList>
    </citation>
    <scope>NUCLEOTIDE SEQUENCE</scope>
    <source>
        <strain evidence="2">CAU 1638</strain>
    </source>
</reference>
<dbReference type="Gene3D" id="2.60.120.560">
    <property type="entry name" value="Exo-inulinase, domain 1"/>
    <property type="match status" value="1"/>
</dbReference>
<keyword evidence="1" id="KW-0732">Signal</keyword>
<name>A0A9X2RET1_9BACT</name>
<proteinExistence type="predicted"/>
<accession>A0A9X2RET1</accession>
<sequence length="227" mass="25137">MKVLFTSVILVCSLFSFSQAQDRPDPNIPQGTNFEVPDGWEVRLDHGMDDVVIGSKPDSSDIYFVNMTPGWHITTGPAGIFYHPANTASGSFGVKTELHFFNPGERNREGYGLFWGGSDLEGDAQTYMYFLLRNTGEFLIKKRTGEDTEVIQGWTASDAINIYDDPEVSSVLNVLQVMVEGESIRFTINDEEVADIDASGMNNDGIYGLRVNHSVNLHVSDLSLSKL</sequence>
<feature type="chain" id="PRO_5040875220" description="3-keto-disaccharide hydrolase domain-containing protein" evidence="1">
    <location>
        <begin position="21"/>
        <end position="227"/>
    </location>
</feature>
<keyword evidence="3" id="KW-1185">Reference proteome</keyword>
<dbReference type="EMBL" id="JANDBC010000001">
    <property type="protein sequence ID" value="MCP9291252.1"/>
    <property type="molecule type" value="Genomic_DNA"/>
</dbReference>
<evidence type="ECO:0000313" key="3">
    <source>
        <dbReference type="Proteomes" id="UP001139125"/>
    </source>
</evidence>
<evidence type="ECO:0000313" key="2">
    <source>
        <dbReference type="EMBL" id="MCP9291252.1"/>
    </source>
</evidence>
<gene>
    <name evidence="2" type="ORF">NM125_06625</name>
</gene>
<evidence type="ECO:0000256" key="1">
    <source>
        <dbReference type="SAM" id="SignalP"/>
    </source>
</evidence>
<evidence type="ECO:0008006" key="4">
    <source>
        <dbReference type="Google" id="ProtNLM"/>
    </source>
</evidence>